<comment type="caution">
    <text evidence="3">The sequence shown here is derived from an EMBL/GenBank/DDBJ whole genome shotgun (WGS) entry which is preliminary data.</text>
</comment>
<dbReference type="Pfam" id="PF03140">
    <property type="entry name" value="DUF247"/>
    <property type="match status" value="1"/>
</dbReference>
<feature type="transmembrane region" description="Helical" evidence="2">
    <location>
        <begin position="130"/>
        <end position="150"/>
    </location>
</feature>
<dbReference type="Proteomes" id="UP000326396">
    <property type="component" value="Linkage Group LG11"/>
</dbReference>
<evidence type="ECO:0000256" key="2">
    <source>
        <dbReference type="SAM" id="Phobius"/>
    </source>
</evidence>
<dbReference type="PANTHER" id="PTHR31549">
    <property type="entry name" value="PROTEIN, PUTATIVE (DUF247)-RELATED-RELATED"/>
    <property type="match status" value="1"/>
</dbReference>
<evidence type="ECO:0000256" key="1">
    <source>
        <dbReference type="SAM" id="MobiDB-lite"/>
    </source>
</evidence>
<dbReference type="InterPro" id="IPR004158">
    <property type="entry name" value="DUF247_pln"/>
</dbReference>
<feature type="transmembrane region" description="Helical" evidence="2">
    <location>
        <begin position="431"/>
        <end position="452"/>
    </location>
</feature>
<feature type="region of interest" description="Disordered" evidence="1">
    <location>
        <begin position="1"/>
        <end position="20"/>
    </location>
</feature>
<dbReference type="AlphaFoldDB" id="A0A5N6PPJ0"/>
<keyword evidence="2" id="KW-0472">Membrane</keyword>
<keyword evidence="2" id="KW-1133">Transmembrane helix</keyword>
<proteinExistence type="predicted"/>
<gene>
    <name evidence="3" type="ORF">E3N88_06729</name>
</gene>
<dbReference type="PANTHER" id="PTHR31549:SF149">
    <property type="entry name" value="ISOPRENOID SYNTHASE DOMAIN-CONTAINING PROTEIN"/>
    <property type="match status" value="1"/>
</dbReference>
<organism evidence="3 4">
    <name type="scientific">Mikania micrantha</name>
    <name type="common">bitter vine</name>
    <dbReference type="NCBI Taxonomy" id="192012"/>
    <lineage>
        <taxon>Eukaryota</taxon>
        <taxon>Viridiplantae</taxon>
        <taxon>Streptophyta</taxon>
        <taxon>Embryophyta</taxon>
        <taxon>Tracheophyta</taxon>
        <taxon>Spermatophyta</taxon>
        <taxon>Magnoliopsida</taxon>
        <taxon>eudicotyledons</taxon>
        <taxon>Gunneridae</taxon>
        <taxon>Pentapetalae</taxon>
        <taxon>asterids</taxon>
        <taxon>campanulids</taxon>
        <taxon>Asterales</taxon>
        <taxon>Asteraceae</taxon>
        <taxon>Asteroideae</taxon>
        <taxon>Heliantheae alliance</taxon>
        <taxon>Eupatorieae</taxon>
        <taxon>Mikania</taxon>
    </lineage>
</organism>
<feature type="compositionally biased region" description="Polar residues" evidence="1">
    <location>
        <begin position="1"/>
        <end position="11"/>
    </location>
</feature>
<accession>A0A5N6PPJ0</accession>
<sequence length="474" mass="54262">MSVQDQTPRNSEINEDELEDEQRVIDSIINTAPPPLSNARIHKVPGGMVREKEDYEKYYVPKVVSIGPYHFDNQKLKSIEKIKPIFAMRLLSNEKETLRSLYKKLGEPETVQELRNSYEAKSTDKFCDKAFTKMMLLDGCFILYYILFIFGRKPETCRALLKSHQIVFVHQDLFLLENQIPFKVLREVMKLLNIDCSKITTFIYGNILASGTCKTSWLGSVLCTRSNESRQDESKRGLMNTDPDHILHLLHRSLTYKDQVPSKVSSPINNYRCTFRNVNDLVDVGIHFKPSETKSLAHIEFCKGCWWFSAAKVILPPITVDDSTKPMLLNLIAYEMWSHEAYDAGVTSYVCLLDTLIDNPEDVKVLRKAGVLENSLGSDKEVAKLFNEIGTDLVPNNLAYMEAKNMIQSHYVSWSNTLYSQLKHEYVKSPWAFLALLGAVMALLLSAVQAYFSVWSPKSDCDDLCKFVKMNHHL</sequence>
<dbReference type="EMBL" id="SZYD01000003">
    <property type="protein sequence ID" value="KAD6795833.1"/>
    <property type="molecule type" value="Genomic_DNA"/>
</dbReference>
<evidence type="ECO:0000313" key="3">
    <source>
        <dbReference type="EMBL" id="KAD6795833.1"/>
    </source>
</evidence>
<keyword evidence="2" id="KW-0812">Transmembrane</keyword>
<evidence type="ECO:0000313" key="4">
    <source>
        <dbReference type="Proteomes" id="UP000326396"/>
    </source>
</evidence>
<protein>
    <submittedName>
        <fullName evidence="3">Uncharacterized protein</fullName>
    </submittedName>
</protein>
<reference evidence="3 4" key="1">
    <citation type="submission" date="2019-05" db="EMBL/GenBank/DDBJ databases">
        <title>Mikania micrantha, genome provides insights into the molecular mechanism of rapid growth.</title>
        <authorList>
            <person name="Liu B."/>
        </authorList>
    </citation>
    <scope>NUCLEOTIDE SEQUENCE [LARGE SCALE GENOMIC DNA]</scope>
    <source>
        <strain evidence="3">NLD-2019</strain>
        <tissue evidence="3">Leaf</tissue>
    </source>
</reference>
<keyword evidence="4" id="KW-1185">Reference proteome</keyword>
<dbReference type="OrthoDB" id="1849062at2759"/>
<name>A0A5N6PPJ0_9ASTR</name>